<dbReference type="Pfam" id="PF01966">
    <property type="entry name" value="HD"/>
    <property type="match status" value="1"/>
</dbReference>
<dbReference type="EMBL" id="VUMN01000001">
    <property type="protein sequence ID" value="MSS57325.1"/>
    <property type="molecule type" value="Genomic_DNA"/>
</dbReference>
<dbReference type="GO" id="GO:0016787">
    <property type="term" value="F:hydrolase activity"/>
    <property type="evidence" value="ECO:0007669"/>
    <property type="project" value="UniProtKB-KW"/>
</dbReference>
<dbReference type="AlphaFoldDB" id="A0A7X2NPT2"/>
<feature type="domain" description="HD/PDEase" evidence="2">
    <location>
        <begin position="154"/>
        <end position="287"/>
    </location>
</feature>
<comment type="caution">
    <text evidence="3">The sequence shown here is derived from an EMBL/GenBank/DDBJ whole genome shotgun (WGS) entry which is preliminary data.</text>
</comment>
<evidence type="ECO:0000256" key="1">
    <source>
        <dbReference type="ARBA" id="ARBA00022801"/>
    </source>
</evidence>
<evidence type="ECO:0000259" key="2">
    <source>
        <dbReference type="SMART" id="SM00471"/>
    </source>
</evidence>
<dbReference type="SUPFAM" id="SSF109604">
    <property type="entry name" value="HD-domain/PDEase-like"/>
    <property type="match status" value="1"/>
</dbReference>
<accession>A0A7X2NPT2</accession>
<dbReference type="InterPro" id="IPR006674">
    <property type="entry name" value="HD_domain"/>
</dbReference>
<dbReference type="RefSeq" id="WP_154501983.1">
    <property type="nucleotide sequence ID" value="NZ_VUMN01000001.1"/>
</dbReference>
<proteinExistence type="predicted"/>
<sequence length="313" mass="35192">MTKVREFREKDRLTQPLLIKSCVKGVTQKGAPYLNLALQDNTGIIDGKLWDAKPEDMQNAVAGHVAELSFEVLEYNNNLQLRVNRIRDLDQDAVDLSEYVMSSRMSREEQKQKINGYICSISNANLKTLVQGMYDKVGKKFYDYPAASRIHHNYLGGLAEHTLGMAALAEDVAGLYPFLNRDLLISGVLVHDLGKTAELGGVISSEYTEEGRLTGHISIGHGWLMEVAEQKGLEHTEEALLLRHMILSHHGKQEFGSPVLPEVPEAEALSLIDNMDARMNTLNQTLSTVKPGQWSQRLFALENRQFYRSKLEK</sequence>
<organism evidence="3 4">
    <name type="scientific">Stecheria intestinalis</name>
    <dbReference type="NCBI Taxonomy" id="2606630"/>
    <lineage>
        <taxon>Bacteria</taxon>
        <taxon>Bacillati</taxon>
        <taxon>Bacillota</taxon>
        <taxon>Erysipelotrichia</taxon>
        <taxon>Erysipelotrichales</taxon>
        <taxon>Erysipelotrichaceae</taxon>
        <taxon>Stecheria</taxon>
    </lineage>
</organism>
<dbReference type="Gene3D" id="1.10.3210.10">
    <property type="entry name" value="Hypothetical protein af1432"/>
    <property type="match status" value="1"/>
</dbReference>
<dbReference type="CDD" id="cd04492">
    <property type="entry name" value="YhaM_OBF_like"/>
    <property type="match status" value="1"/>
</dbReference>
<gene>
    <name evidence="3" type="ORF">FYJ51_00165</name>
</gene>
<name>A0A7X2NPT2_9FIRM</name>
<dbReference type="FunFam" id="1.10.3210.10:FF:000008">
    <property type="entry name" value="3'-5' exoribonuclease YhaM"/>
    <property type="match status" value="1"/>
</dbReference>
<dbReference type="CDD" id="cd00077">
    <property type="entry name" value="HDc"/>
    <property type="match status" value="1"/>
</dbReference>
<dbReference type="InterPro" id="IPR050798">
    <property type="entry name" value="YhaM_exoribonuc/phosphodiest"/>
</dbReference>
<keyword evidence="1" id="KW-0378">Hydrolase</keyword>
<dbReference type="PANTHER" id="PTHR37294">
    <property type="entry name" value="3'-5' EXORIBONUCLEASE YHAM"/>
    <property type="match status" value="1"/>
</dbReference>
<dbReference type="GO" id="GO:0031125">
    <property type="term" value="P:rRNA 3'-end processing"/>
    <property type="evidence" value="ECO:0007669"/>
    <property type="project" value="TreeGrafter"/>
</dbReference>
<dbReference type="SMART" id="SM00471">
    <property type="entry name" value="HDc"/>
    <property type="match status" value="1"/>
</dbReference>
<evidence type="ECO:0000313" key="3">
    <source>
        <dbReference type="EMBL" id="MSS57325.1"/>
    </source>
</evidence>
<evidence type="ECO:0000313" key="4">
    <source>
        <dbReference type="Proteomes" id="UP000461880"/>
    </source>
</evidence>
<dbReference type="InterPro" id="IPR003607">
    <property type="entry name" value="HD/PDEase_dom"/>
</dbReference>
<dbReference type="Proteomes" id="UP000461880">
    <property type="component" value="Unassembled WGS sequence"/>
</dbReference>
<dbReference type="PANTHER" id="PTHR37294:SF1">
    <property type="entry name" value="3'-5' EXORIBONUCLEASE YHAM"/>
    <property type="match status" value="1"/>
</dbReference>
<protein>
    <submittedName>
        <fullName evidence="3">HD domain-containing protein</fullName>
    </submittedName>
</protein>
<reference evidence="3 4" key="1">
    <citation type="submission" date="2019-08" db="EMBL/GenBank/DDBJ databases">
        <title>In-depth cultivation of the pig gut microbiome towards novel bacterial diversity and tailored functional studies.</title>
        <authorList>
            <person name="Wylensek D."/>
            <person name="Hitch T.C.A."/>
            <person name="Clavel T."/>
        </authorList>
    </citation>
    <scope>NUCLEOTIDE SEQUENCE [LARGE SCALE GENOMIC DNA]</scope>
    <source>
        <strain evidence="3 4">Oil+RF-744-GAM-WT-6</strain>
    </source>
</reference>
<keyword evidence="4" id="KW-1185">Reference proteome</keyword>